<dbReference type="EMBL" id="GGYP01006402">
    <property type="protein sequence ID" value="MDE51173.1"/>
    <property type="molecule type" value="Transcribed_RNA"/>
</dbReference>
<keyword evidence="8" id="KW-0539">Nucleus</keyword>
<dbReference type="InterPro" id="IPR021786">
    <property type="entry name" value="Cdc5p/Cef1_C"/>
</dbReference>
<evidence type="ECO:0000313" key="12">
    <source>
        <dbReference type="EMBL" id="MDE51173.1"/>
    </source>
</evidence>
<accession>A0A6G1SMP2</accession>
<dbReference type="PROSITE" id="PS50090">
    <property type="entry name" value="MYB_LIKE"/>
    <property type="match status" value="2"/>
</dbReference>
<dbReference type="GO" id="GO:0005681">
    <property type="term" value="C:spliceosomal complex"/>
    <property type="evidence" value="ECO:0007669"/>
    <property type="project" value="UniProtKB-KW"/>
</dbReference>
<keyword evidence="4" id="KW-0747">Spliceosome</keyword>
<dbReference type="PANTHER" id="PTHR45885">
    <property type="entry name" value="CELL DIVISION CYCLE 5-LIKE PROTEIN"/>
    <property type="match status" value="1"/>
</dbReference>
<feature type="compositionally biased region" description="Basic and acidic residues" evidence="9">
    <location>
        <begin position="248"/>
        <end position="265"/>
    </location>
</feature>
<name>A0A6G1SMP2_9ACAR</name>
<dbReference type="InterPro" id="IPR001005">
    <property type="entry name" value="SANT/Myb"/>
</dbReference>
<feature type="domain" description="Myb-like" evidence="10">
    <location>
        <begin position="3"/>
        <end position="54"/>
    </location>
</feature>
<feature type="region of interest" description="Disordered" evidence="9">
    <location>
        <begin position="129"/>
        <end position="148"/>
    </location>
</feature>
<evidence type="ECO:0000256" key="3">
    <source>
        <dbReference type="ARBA" id="ARBA00022664"/>
    </source>
</evidence>
<dbReference type="InterPro" id="IPR047242">
    <property type="entry name" value="CDC5L/Cef1"/>
</dbReference>
<dbReference type="AlphaFoldDB" id="A0A6G1SMP2"/>
<dbReference type="InterPro" id="IPR017930">
    <property type="entry name" value="Myb_dom"/>
</dbReference>
<feature type="compositionally biased region" description="Basic and acidic residues" evidence="9">
    <location>
        <begin position="354"/>
        <end position="372"/>
    </location>
</feature>
<evidence type="ECO:0000256" key="9">
    <source>
        <dbReference type="SAM" id="MobiDB-lite"/>
    </source>
</evidence>
<dbReference type="InterPro" id="IPR047240">
    <property type="entry name" value="SANT_CDC5L_II"/>
</dbReference>
<dbReference type="Pfam" id="PF11831">
    <property type="entry name" value="Myb_Cef"/>
    <property type="match status" value="1"/>
</dbReference>
<comment type="similarity">
    <text evidence="2">Belongs to the CEF1 family.</text>
</comment>
<evidence type="ECO:0000256" key="8">
    <source>
        <dbReference type="ARBA" id="ARBA00023242"/>
    </source>
</evidence>
<dbReference type="PROSITE" id="PS51294">
    <property type="entry name" value="HTH_MYB"/>
    <property type="match status" value="2"/>
</dbReference>
<dbReference type="GO" id="GO:0051301">
    <property type="term" value="P:cell division"/>
    <property type="evidence" value="ECO:0007669"/>
    <property type="project" value="UniProtKB-KW"/>
</dbReference>
<evidence type="ECO:0000256" key="1">
    <source>
        <dbReference type="ARBA" id="ARBA00004123"/>
    </source>
</evidence>
<feature type="region of interest" description="Disordered" evidence="9">
    <location>
        <begin position="248"/>
        <end position="378"/>
    </location>
</feature>
<keyword evidence="5" id="KW-0677">Repeat</keyword>
<sequence length="552" mass="63749">MPRIMLKGGVWRNTEDEVLKVAVAKYGLNQWSRVASLLHRKSAKQCKARWNEWLDPSIKKIEWSREEEEKLLHLAKVFPTQWRTISRYIGRTAAQCLERYEYLLDQALKKEQGADVAIESESALRRLMPGEIDPNPETRPARPDPQDMDQDELEMLSEARARCANTQGKKAKRKAREKQLQEARRLAAIQKTRELRMAGIEANPNKKRKYGIDYNVEIPFFKAPEQGEHDTSADPKVSNDFDFKRLRQEHIDGRMRSEIEAEARKKDKLKPKPPQPIFTLQPKRSDLILSEPANKQKSTSKLKLAAPADIPDLDLLDEPENEPDLDDNSDEDNSGERSSDEESDGSNQVLDQAQQDKLERERREEEQRDNFKKLSMAVQANLPRPTEIPFNLKDLDKYSCGSNKSAMQLVNQEMLVLLHFDALNYKTEEQQRSDSVKSREGVEVDRYRSNYLERYPKEEICLADLNEAKQLVEAEVLADPDRQKKFDEYFFKKYTPIRLLGSSEVVDSYRNLSVAAKDLDRRVTRSIEKLESLVGSYASKYKSIVGSKESSI</sequence>
<keyword evidence="12" id="KW-0131">Cell cycle</keyword>
<dbReference type="GO" id="GO:0000981">
    <property type="term" value="F:DNA-binding transcription factor activity, RNA polymerase II-specific"/>
    <property type="evidence" value="ECO:0007669"/>
    <property type="project" value="TreeGrafter"/>
</dbReference>
<evidence type="ECO:0000256" key="6">
    <source>
        <dbReference type="ARBA" id="ARBA00023125"/>
    </source>
</evidence>
<dbReference type="Gene3D" id="1.10.10.60">
    <property type="entry name" value="Homeodomain-like"/>
    <property type="match status" value="2"/>
</dbReference>
<keyword evidence="3" id="KW-0507">mRNA processing</keyword>
<feature type="domain" description="Myb-like" evidence="10">
    <location>
        <begin position="55"/>
        <end position="104"/>
    </location>
</feature>
<evidence type="ECO:0000256" key="7">
    <source>
        <dbReference type="ARBA" id="ARBA00023187"/>
    </source>
</evidence>
<feature type="domain" description="HTH myb-type" evidence="11">
    <location>
        <begin position="1"/>
        <end position="58"/>
    </location>
</feature>
<gene>
    <name evidence="12" type="primary">CDC5L</name>
    <name evidence="12" type="ORF">g.11840</name>
</gene>
<dbReference type="FunFam" id="1.10.10.60:FF:000021">
    <property type="entry name" value="CDC5 cell division cycle 5-like"/>
    <property type="match status" value="1"/>
</dbReference>
<keyword evidence="7" id="KW-0508">mRNA splicing</keyword>
<dbReference type="GO" id="GO:0000398">
    <property type="term" value="P:mRNA splicing, via spliceosome"/>
    <property type="evidence" value="ECO:0007669"/>
    <property type="project" value="InterPro"/>
</dbReference>
<dbReference type="SMART" id="SM00717">
    <property type="entry name" value="SANT"/>
    <property type="match status" value="2"/>
</dbReference>
<dbReference type="CDD" id="cd11659">
    <property type="entry name" value="SANT_CDC5_II"/>
    <property type="match status" value="1"/>
</dbReference>
<organism evidence="12">
    <name type="scientific">Aceria tosichella</name>
    <name type="common">wheat curl mite</name>
    <dbReference type="NCBI Taxonomy" id="561515"/>
    <lineage>
        <taxon>Eukaryota</taxon>
        <taxon>Metazoa</taxon>
        <taxon>Ecdysozoa</taxon>
        <taxon>Arthropoda</taxon>
        <taxon>Chelicerata</taxon>
        <taxon>Arachnida</taxon>
        <taxon>Acari</taxon>
        <taxon>Acariformes</taxon>
        <taxon>Trombidiformes</taxon>
        <taxon>Prostigmata</taxon>
        <taxon>Eupodina</taxon>
        <taxon>Eriophyoidea</taxon>
        <taxon>Eriophyidae</taxon>
        <taxon>Eriophyinae</taxon>
        <taxon>Aceriini</taxon>
        <taxon>Aceria</taxon>
    </lineage>
</organism>
<evidence type="ECO:0000259" key="10">
    <source>
        <dbReference type="PROSITE" id="PS50090"/>
    </source>
</evidence>
<protein>
    <submittedName>
        <fullName evidence="12">Cell division cycle 5-like protein</fullName>
    </submittedName>
</protein>
<dbReference type="Pfam" id="PF13921">
    <property type="entry name" value="Myb_DNA-bind_6"/>
    <property type="match status" value="1"/>
</dbReference>
<evidence type="ECO:0000256" key="2">
    <source>
        <dbReference type="ARBA" id="ARBA00010506"/>
    </source>
</evidence>
<feature type="compositionally biased region" description="Acidic residues" evidence="9">
    <location>
        <begin position="311"/>
        <end position="333"/>
    </location>
</feature>
<dbReference type="PANTHER" id="PTHR45885:SF1">
    <property type="entry name" value="CELL DIVISION CYCLE 5-LIKE PROTEIN"/>
    <property type="match status" value="1"/>
</dbReference>
<keyword evidence="6" id="KW-0238">DNA-binding</keyword>
<dbReference type="GO" id="GO:0000977">
    <property type="term" value="F:RNA polymerase II transcription regulatory region sequence-specific DNA binding"/>
    <property type="evidence" value="ECO:0007669"/>
    <property type="project" value="TreeGrafter"/>
</dbReference>
<evidence type="ECO:0000256" key="4">
    <source>
        <dbReference type="ARBA" id="ARBA00022728"/>
    </source>
</evidence>
<feature type="domain" description="HTH myb-type" evidence="11">
    <location>
        <begin position="59"/>
        <end position="108"/>
    </location>
</feature>
<comment type="subcellular location">
    <subcellularLocation>
        <location evidence="1">Nucleus</location>
    </subcellularLocation>
</comment>
<proteinExistence type="inferred from homology"/>
<keyword evidence="12" id="KW-0132">Cell division</keyword>
<dbReference type="InterPro" id="IPR009057">
    <property type="entry name" value="Homeodomain-like_sf"/>
</dbReference>
<reference evidence="12" key="1">
    <citation type="submission" date="2018-10" db="EMBL/GenBank/DDBJ databases">
        <title>Transcriptome assembly of Aceria tosichella (Wheat curl mite) Type 2.</title>
        <authorList>
            <person name="Scully E.D."/>
            <person name="Geib S.M."/>
            <person name="Palmer N.A."/>
            <person name="Gupta A.K."/>
            <person name="Sarath G."/>
            <person name="Tatineni S."/>
        </authorList>
    </citation>
    <scope>NUCLEOTIDE SEQUENCE</scope>
    <source>
        <strain evidence="12">LincolnNE</strain>
    </source>
</reference>
<evidence type="ECO:0000256" key="5">
    <source>
        <dbReference type="ARBA" id="ARBA00022737"/>
    </source>
</evidence>
<dbReference type="CDD" id="cd00167">
    <property type="entry name" value="SANT"/>
    <property type="match status" value="1"/>
</dbReference>
<evidence type="ECO:0000259" key="11">
    <source>
        <dbReference type="PROSITE" id="PS51294"/>
    </source>
</evidence>
<dbReference type="SUPFAM" id="SSF46689">
    <property type="entry name" value="Homeodomain-like"/>
    <property type="match status" value="1"/>
</dbReference>
<dbReference type="GO" id="GO:0000974">
    <property type="term" value="C:Prp19 complex"/>
    <property type="evidence" value="ECO:0007669"/>
    <property type="project" value="InterPro"/>
</dbReference>